<sequence>MIADTGSSRVESIADKSDVSGLHLVHNEQLEALLFDRNLTGLAFRQACFAASRQFVRHVRDDLDTDEIAELMILSKGLIYQLAEAVAVEVNRNLPTNLVSTTRLEVTSDDATVEVPYARFDAGGSTLLIGDTVASGATIVAALREYQKFHVVRRVYVMSYAGALQGAARIAGYCAENAIECTMLFGLAAFGLAENGFDLSFLNPATLTRDEYRQRAWRQFNGRPVSSVGWDFGSQAMAPGKYRQLCWMEAEIWGLHGSPGLSIAKAPGSMDVLAHEAAAYASRVPTVGSDQSASRAADHATSTNRSGDGSAAVGVDHPGVR</sequence>
<evidence type="ECO:0000256" key="1">
    <source>
        <dbReference type="SAM" id="MobiDB-lite"/>
    </source>
</evidence>
<protein>
    <recommendedName>
        <fullName evidence="4">Phosphoribosyl transferase domain-containing protein</fullName>
    </recommendedName>
</protein>
<keyword evidence="3" id="KW-1185">Reference proteome</keyword>
<dbReference type="InterPro" id="IPR029057">
    <property type="entry name" value="PRTase-like"/>
</dbReference>
<name>A0ABV8KTG4_9ACTN</name>
<reference evidence="3" key="1">
    <citation type="journal article" date="2019" name="Int. J. Syst. Evol. Microbiol.">
        <title>The Global Catalogue of Microorganisms (GCM) 10K type strain sequencing project: providing services to taxonomists for standard genome sequencing and annotation.</title>
        <authorList>
            <consortium name="The Broad Institute Genomics Platform"/>
            <consortium name="The Broad Institute Genome Sequencing Center for Infectious Disease"/>
            <person name="Wu L."/>
            <person name="Ma J."/>
        </authorList>
    </citation>
    <scope>NUCLEOTIDE SEQUENCE [LARGE SCALE GENOMIC DNA]</scope>
    <source>
        <strain evidence="3">2902at01</strain>
    </source>
</reference>
<accession>A0ABV8KTG4</accession>
<evidence type="ECO:0000313" key="3">
    <source>
        <dbReference type="Proteomes" id="UP001595868"/>
    </source>
</evidence>
<dbReference type="Proteomes" id="UP001595868">
    <property type="component" value="Unassembled WGS sequence"/>
</dbReference>
<feature type="region of interest" description="Disordered" evidence="1">
    <location>
        <begin position="288"/>
        <end position="321"/>
    </location>
</feature>
<evidence type="ECO:0000313" key="2">
    <source>
        <dbReference type="EMBL" id="MFC4109323.1"/>
    </source>
</evidence>
<feature type="compositionally biased region" description="Polar residues" evidence="1">
    <location>
        <begin position="288"/>
        <end position="307"/>
    </location>
</feature>
<dbReference type="SUPFAM" id="SSF53271">
    <property type="entry name" value="PRTase-like"/>
    <property type="match status" value="1"/>
</dbReference>
<dbReference type="EMBL" id="JBHSBN010000023">
    <property type="protein sequence ID" value="MFC4109323.1"/>
    <property type="molecule type" value="Genomic_DNA"/>
</dbReference>
<proteinExistence type="predicted"/>
<dbReference type="RefSeq" id="WP_377550565.1">
    <property type="nucleotide sequence ID" value="NZ_JBHSBN010000023.1"/>
</dbReference>
<organism evidence="2 3">
    <name type="scientific">Micromonospora zhanjiangensis</name>
    <dbReference type="NCBI Taxonomy" id="1522057"/>
    <lineage>
        <taxon>Bacteria</taxon>
        <taxon>Bacillati</taxon>
        <taxon>Actinomycetota</taxon>
        <taxon>Actinomycetes</taxon>
        <taxon>Micromonosporales</taxon>
        <taxon>Micromonosporaceae</taxon>
        <taxon>Micromonospora</taxon>
    </lineage>
</organism>
<comment type="caution">
    <text evidence="2">The sequence shown here is derived from an EMBL/GenBank/DDBJ whole genome shotgun (WGS) entry which is preliminary data.</text>
</comment>
<gene>
    <name evidence="2" type="ORF">ACFOX0_25755</name>
</gene>
<evidence type="ECO:0008006" key="4">
    <source>
        <dbReference type="Google" id="ProtNLM"/>
    </source>
</evidence>